<proteinExistence type="predicted"/>
<feature type="non-terminal residue" evidence="1">
    <location>
        <position position="1"/>
    </location>
</feature>
<organism evidence="1 2">
    <name type="scientific">Ambispora leptoticha</name>
    <dbReference type="NCBI Taxonomy" id="144679"/>
    <lineage>
        <taxon>Eukaryota</taxon>
        <taxon>Fungi</taxon>
        <taxon>Fungi incertae sedis</taxon>
        <taxon>Mucoromycota</taxon>
        <taxon>Glomeromycotina</taxon>
        <taxon>Glomeromycetes</taxon>
        <taxon>Archaeosporales</taxon>
        <taxon>Ambisporaceae</taxon>
        <taxon>Ambispora</taxon>
    </lineage>
</organism>
<evidence type="ECO:0000313" key="2">
    <source>
        <dbReference type="Proteomes" id="UP000789508"/>
    </source>
</evidence>
<evidence type="ECO:0000313" key="1">
    <source>
        <dbReference type="EMBL" id="CAG8766500.1"/>
    </source>
</evidence>
<dbReference type="EMBL" id="CAJVPS010049599">
    <property type="protein sequence ID" value="CAG8766500.1"/>
    <property type="molecule type" value="Genomic_DNA"/>
</dbReference>
<dbReference type="Proteomes" id="UP000789508">
    <property type="component" value="Unassembled WGS sequence"/>
</dbReference>
<sequence length="51" mass="6025">TSFDCYAAYDISWISTFIMEPIDRDTNSLQWTAKYILPRNNTYAIVILFIE</sequence>
<comment type="caution">
    <text evidence="1">The sequence shown here is derived from an EMBL/GenBank/DDBJ whole genome shotgun (WGS) entry which is preliminary data.</text>
</comment>
<protein>
    <submittedName>
        <fullName evidence="1">4083_t:CDS:1</fullName>
    </submittedName>
</protein>
<feature type="non-terminal residue" evidence="1">
    <location>
        <position position="51"/>
    </location>
</feature>
<accession>A0A9N9NUY0</accession>
<keyword evidence="2" id="KW-1185">Reference proteome</keyword>
<reference evidence="1" key="1">
    <citation type="submission" date="2021-06" db="EMBL/GenBank/DDBJ databases">
        <authorList>
            <person name="Kallberg Y."/>
            <person name="Tangrot J."/>
            <person name="Rosling A."/>
        </authorList>
    </citation>
    <scope>NUCLEOTIDE SEQUENCE</scope>
    <source>
        <strain evidence="1">FL130A</strain>
    </source>
</reference>
<name>A0A9N9NUY0_9GLOM</name>
<dbReference type="AlphaFoldDB" id="A0A9N9NUY0"/>
<gene>
    <name evidence="1" type="ORF">ALEPTO_LOCUS13906</name>
</gene>